<dbReference type="GO" id="GO:0004888">
    <property type="term" value="F:transmembrane signaling receptor activity"/>
    <property type="evidence" value="ECO:0007669"/>
    <property type="project" value="InterPro"/>
</dbReference>
<feature type="domain" description="PAS" evidence="3">
    <location>
        <begin position="18"/>
        <end position="79"/>
    </location>
</feature>
<dbReference type="PRINTS" id="PR00260">
    <property type="entry name" value="CHEMTRNSDUCR"/>
</dbReference>
<keyword evidence="6" id="KW-1185">Reference proteome</keyword>
<dbReference type="SUPFAM" id="SSF58104">
    <property type="entry name" value="Methyl-accepting chemotaxis protein (MCP) signaling domain"/>
    <property type="match status" value="1"/>
</dbReference>
<protein>
    <submittedName>
        <fullName evidence="5">Methyl-accepting chemotaxis sensory transducer with Pas/Pac sensor</fullName>
    </submittedName>
</protein>
<accession>Q2RTN3</accession>
<evidence type="ECO:0000259" key="3">
    <source>
        <dbReference type="PROSITE" id="PS50112"/>
    </source>
</evidence>
<dbReference type="InterPro" id="IPR013655">
    <property type="entry name" value="PAS_fold_3"/>
</dbReference>
<reference evidence="5 6" key="1">
    <citation type="journal article" date="2011" name="Stand. Genomic Sci.">
        <title>Complete genome sequence of Rhodospirillum rubrum type strain (S1).</title>
        <authorList>
            <person name="Munk A.C."/>
            <person name="Copeland A."/>
            <person name="Lucas S."/>
            <person name="Lapidus A."/>
            <person name="Del Rio T.G."/>
            <person name="Barry K."/>
            <person name="Detter J.C."/>
            <person name="Hammon N."/>
            <person name="Israni S."/>
            <person name="Pitluck S."/>
            <person name="Brettin T."/>
            <person name="Bruce D."/>
            <person name="Han C."/>
            <person name="Tapia R."/>
            <person name="Gilna P."/>
            <person name="Schmutz J."/>
            <person name="Larimer F."/>
            <person name="Land M."/>
            <person name="Kyrpides N.C."/>
            <person name="Mavromatis K."/>
            <person name="Richardson P."/>
            <person name="Rohde M."/>
            <person name="Goker M."/>
            <person name="Klenk H.P."/>
            <person name="Zhang Y."/>
            <person name="Roberts G.P."/>
            <person name="Reslewic S."/>
            <person name="Schwartz D.C."/>
        </authorList>
    </citation>
    <scope>NUCLEOTIDE SEQUENCE [LARGE SCALE GENOMIC DNA]</scope>
    <source>
        <strain evidence="6">ATCC 11170 / ATH 1.1.1 / DSM 467 / LMG 4362 / NCIMB 8255 / S1</strain>
    </source>
</reference>
<dbReference type="KEGG" id="rru:Rru_A1712"/>
<keyword evidence="1" id="KW-0807">Transducer</keyword>
<dbReference type="EMBL" id="CP000230">
    <property type="protein sequence ID" value="ABC22512.1"/>
    <property type="molecule type" value="Genomic_DNA"/>
</dbReference>
<proteinExistence type="predicted"/>
<dbReference type="SMART" id="SM00283">
    <property type="entry name" value="MA"/>
    <property type="match status" value="1"/>
</dbReference>
<dbReference type="PROSITE" id="PS01228">
    <property type="entry name" value="COF_1"/>
    <property type="match status" value="1"/>
</dbReference>
<dbReference type="Proteomes" id="UP000001929">
    <property type="component" value="Chromosome"/>
</dbReference>
<dbReference type="PhylomeDB" id="Q2RTN3"/>
<evidence type="ECO:0000259" key="4">
    <source>
        <dbReference type="PROSITE" id="PS50113"/>
    </source>
</evidence>
<organism evidence="5 6">
    <name type="scientific">Rhodospirillum rubrum (strain ATCC 11170 / ATH 1.1.1 / DSM 467 / LMG 4362 / NCIMB 8255 / S1)</name>
    <dbReference type="NCBI Taxonomy" id="269796"/>
    <lineage>
        <taxon>Bacteria</taxon>
        <taxon>Pseudomonadati</taxon>
        <taxon>Pseudomonadota</taxon>
        <taxon>Alphaproteobacteria</taxon>
        <taxon>Rhodospirillales</taxon>
        <taxon>Rhodospirillaceae</taxon>
        <taxon>Rhodospirillum</taxon>
    </lineage>
</organism>
<dbReference type="InterPro" id="IPR000700">
    <property type="entry name" value="PAS-assoc_C"/>
</dbReference>
<dbReference type="NCBIfam" id="TIGR00229">
    <property type="entry name" value="sensory_box"/>
    <property type="match status" value="2"/>
</dbReference>
<dbReference type="STRING" id="269796.Rru_A1712"/>
<dbReference type="AlphaFoldDB" id="Q2RTN3"/>
<feature type="domain" description="PAC" evidence="4">
    <location>
        <begin position="199"/>
        <end position="256"/>
    </location>
</feature>
<dbReference type="SMART" id="SM00086">
    <property type="entry name" value="PAC"/>
    <property type="match status" value="2"/>
</dbReference>
<dbReference type="eggNOG" id="COG0840">
    <property type="taxonomic scope" value="Bacteria"/>
</dbReference>
<dbReference type="EnsemblBacteria" id="ABC22512">
    <property type="protein sequence ID" value="ABC22512"/>
    <property type="gene ID" value="Rru_A1712"/>
</dbReference>
<dbReference type="PATRIC" id="fig|269796.9.peg.1789"/>
<dbReference type="InterPro" id="IPR050903">
    <property type="entry name" value="Bact_Chemotaxis_MeTrfase"/>
</dbReference>
<evidence type="ECO:0000313" key="6">
    <source>
        <dbReference type="Proteomes" id="UP000001929"/>
    </source>
</evidence>
<dbReference type="Pfam" id="PF08447">
    <property type="entry name" value="PAS_3"/>
    <property type="match status" value="1"/>
</dbReference>
<dbReference type="CDD" id="cd00130">
    <property type="entry name" value="PAS"/>
    <property type="match status" value="2"/>
</dbReference>
<gene>
    <name evidence="5" type="ordered locus">Rru_A1712</name>
</gene>
<dbReference type="PROSITE" id="PS50111">
    <property type="entry name" value="CHEMOTAXIS_TRANSDUC_2"/>
    <property type="match status" value="1"/>
</dbReference>
<dbReference type="HOGENOM" id="CLU_000445_107_26_5"/>
<dbReference type="Gene3D" id="3.30.450.20">
    <property type="entry name" value="PAS domain"/>
    <property type="match status" value="2"/>
</dbReference>
<dbReference type="Pfam" id="PF00015">
    <property type="entry name" value="MCPsignal"/>
    <property type="match status" value="1"/>
</dbReference>
<dbReference type="GO" id="GO:0007165">
    <property type="term" value="P:signal transduction"/>
    <property type="evidence" value="ECO:0007669"/>
    <property type="project" value="UniProtKB-KW"/>
</dbReference>
<dbReference type="SUPFAM" id="SSF55785">
    <property type="entry name" value="PYP-like sensor domain (PAS domain)"/>
    <property type="match status" value="2"/>
</dbReference>
<dbReference type="InterPro" id="IPR001610">
    <property type="entry name" value="PAC"/>
</dbReference>
<feature type="domain" description="PAS" evidence="3">
    <location>
        <begin position="151"/>
        <end position="201"/>
    </location>
</feature>
<dbReference type="InterPro" id="IPR004089">
    <property type="entry name" value="MCPsignal_dom"/>
</dbReference>
<dbReference type="Pfam" id="PF08448">
    <property type="entry name" value="PAS_4"/>
    <property type="match status" value="1"/>
</dbReference>
<dbReference type="GO" id="GO:0006935">
    <property type="term" value="P:chemotaxis"/>
    <property type="evidence" value="ECO:0007669"/>
    <property type="project" value="InterPro"/>
</dbReference>
<dbReference type="GO" id="GO:0016020">
    <property type="term" value="C:membrane"/>
    <property type="evidence" value="ECO:0007669"/>
    <property type="project" value="InterPro"/>
</dbReference>
<dbReference type="InterPro" id="IPR013656">
    <property type="entry name" value="PAS_4"/>
</dbReference>
<sequence>MAFSIFGGGAANRLTALSTSMALIEFDLDGTILAANTNFLTVMGYRLDEVRGKKHSLFVEPAERDSAEYRAFWDQLRRGTFLAREFKRVGKGGKEIWLEASYNPILGLGGKPTGVLKIATDITRKKAEAVELQEKVAAISRSQAVIEFAMDGTILTANENFLKTMGYRLEDIQGKNHSLFIAPGERDSAEYRQFWDILRRGEFQARQFMRIGKGGRVVWLEASYNPILNLDGKPYKVVKFATDISGRKEENAALAKQFETGVKATVETVASSAGKMQNTAQAMAAAAEQTSQQSSIVSTAAEELGTSVSEIARQIAQATRVTDDAVAETKASEKLVGELVTAADKIGAVSQLIADIASQTNLLALNATIEAARAGDAGKGFAVVASEVKSLANQTAKATEEIEQQVSGIQDSSRATASAIRQIGLVIAQVSEISASISGAAEEQAAATREVSQNINGVEQAAAQTGRSSTELLSVAQSMSHQADDLETRVDAFLRKVRSM</sequence>
<evidence type="ECO:0000313" key="5">
    <source>
        <dbReference type="EMBL" id="ABC22512.1"/>
    </source>
</evidence>
<dbReference type="Gene3D" id="1.10.287.950">
    <property type="entry name" value="Methyl-accepting chemotaxis protein"/>
    <property type="match status" value="1"/>
</dbReference>
<feature type="domain" description="Methyl-accepting transducer" evidence="2">
    <location>
        <begin position="258"/>
        <end position="480"/>
    </location>
</feature>
<name>Q2RTN3_RHORT</name>
<dbReference type="PANTHER" id="PTHR24422:SF10">
    <property type="entry name" value="CHEMOTAXIS PROTEIN METHYLTRANSFERASE 2"/>
    <property type="match status" value="1"/>
</dbReference>
<dbReference type="InterPro" id="IPR035965">
    <property type="entry name" value="PAS-like_dom_sf"/>
</dbReference>
<dbReference type="PANTHER" id="PTHR24422">
    <property type="entry name" value="CHEMOTAXIS PROTEIN METHYLTRANSFERASE"/>
    <property type="match status" value="1"/>
</dbReference>
<dbReference type="PROSITE" id="PS50113">
    <property type="entry name" value="PAC"/>
    <property type="match status" value="2"/>
</dbReference>
<dbReference type="InterPro" id="IPR004090">
    <property type="entry name" value="Chemotax_Me-accpt_rcpt"/>
</dbReference>
<evidence type="ECO:0000259" key="2">
    <source>
        <dbReference type="PROSITE" id="PS50111"/>
    </source>
</evidence>
<dbReference type="SMART" id="SM00091">
    <property type="entry name" value="PAS"/>
    <property type="match status" value="2"/>
</dbReference>
<evidence type="ECO:0000256" key="1">
    <source>
        <dbReference type="PROSITE-ProRule" id="PRU00284"/>
    </source>
</evidence>
<feature type="domain" description="PAC" evidence="4">
    <location>
        <begin position="82"/>
        <end position="134"/>
    </location>
</feature>
<dbReference type="InterPro" id="IPR000014">
    <property type="entry name" value="PAS"/>
</dbReference>
<dbReference type="PROSITE" id="PS50112">
    <property type="entry name" value="PAS"/>
    <property type="match status" value="2"/>
</dbReference>